<dbReference type="RefSeq" id="WP_309521666.1">
    <property type="nucleotide sequence ID" value="NZ_JAVIXS010000003.1"/>
</dbReference>
<gene>
    <name evidence="1" type="ORF">REB14_05070</name>
</gene>
<dbReference type="EMBL" id="JAVIXS010000003">
    <property type="protein sequence ID" value="MDR4951556.1"/>
    <property type="molecule type" value="Genomic_DNA"/>
</dbReference>
<proteinExistence type="predicted"/>
<comment type="caution">
    <text evidence="1">The sequence shown here is derived from an EMBL/GenBank/DDBJ whole genome shotgun (WGS) entry which is preliminary data.</text>
</comment>
<evidence type="ECO:0008006" key="3">
    <source>
        <dbReference type="Google" id="ProtNLM"/>
    </source>
</evidence>
<name>A0ABU1E1P3_9FLAO</name>
<dbReference type="Proteomes" id="UP001260959">
    <property type="component" value="Unassembled WGS sequence"/>
</dbReference>
<protein>
    <recommendedName>
        <fullName evidence="3">DNA-directed DNA polymerase family A palm domain-containing protein</fullName>
    </recommendedName>
</protein>
<evidence type="ECO:0000313" key="2">
    <source>
        <dbReference type="Proteomes" id="UP001260959"/>
    </source>
</evidence>
<organism evidence="1 2">
    <name type="scientific">Chryseobacterium metallicongregator</name>
    <dbReference type="NCBI Taxonomy" id="3073042"/>
    <lineage>
        <taxon>Bacteria</taxon>
        <taxon>Pseudomonadati</taxon>
        <taxon>Bacteroidota</taxon>
        <taxon>Flavobacteriia</taxon>
        <taxon>Flavobacteriales</taxon>
        <taxon>Weeksellaceae</taxon>
        <taxon>Chryseobacterium group</taxon>
        <taxon>Chryseobacterium</taxon>
    </lineage>
</organism>
<sequence>MKPFAVLIPEGIDIEEIVNVNPSLFEEDYVKYLFSTIITKQGLMIENKEIDSDIENKKNQKKDSTGIYIKIEALFQGGNYNKHNLLCEYLIRNNITIKRSRTTQREVSIFERKKYRRGENSFLYRLGWFFRNRRLKVSYITDYKMIKTIKQNQSRCDSELKRGKYKFLNKFFDEQSLKIDLEGAILKCEERYTVHKDYSKYIKEFTQIVNIHNGVFRLIFKKDSVGRVYTNLTQLNKEYRKFLTYNDKTLVEVDLSNSVIFFLGLMLNKGTIDGFIDIFNNKTNSLINENSISTLHMFSKSIETLSSKEIDLVRQLSKSGRFYNSFVTDFEKLFSFDKMKFFYKNENDDEYVGTGKQKKRISKKQILAMLFARPTQYSDIQEVFKIQFPELLKVINEFKDRVGYKKLSYLLFQIEAFFILNVAARNFNKQYWRKAPVFTLHDCLITTSDYSCELQDHLNKNLNVILGCAPKTEVKNWC</sequence>
<keyword evidence="2" id="KW-1185">Reference proteome</keyword>
<evidence type="ECO:0000313" key="1">
    <source>
        <dbReference type="EMBL" id="MDR4951556.1"/>
    </source>
</evidence>
<accession>A0ABU1E1P3</accession>
<reference evidence="1 2" key="1">
    <citation type="submission" date="2023-08" db="EMBL/GenBank/DDBJ databases">
        <authorList>
            <person name="Maltman C."/>
        </authorList>
    </citation>
    <scope>NUCLEOTIDE SEQUENCE [LARGE SCALE GENOMIC DNA]</scope>
    <source>
        <strain evidence="1 2">ES2</strain>
    </source>
</reference>